<dbReference type="InterPro" id="IPR000182">
    <property type="entry name" value="GNAT_dom"/>
</dbReference>
<dbReference type="GO" id="GO:0008999">
    <property type="term" value="F:protein-N-terminal-alanine acetyltransferase activity"/>
    <property type="evidence" value="ECO:0007669"/>
    <property type="project" value="TreeGrafter"/>
</dbReference>
<dbReference type="GO" id="GO:0005737">
    <property type="term" value="C:cytoplasm"/>
    <property type="evidence" value="ECO:0007669"/>
    <property type="project" value="TreeGrafter"/>
</dbReference>
<sequence>MTSDAPADTRPETDPSDPTDPRLPLRTARLVLRPLALSDIDALLAYRGQPETVRYVPFEPGTRAELLTRLRTDLVGAVPTDEGQALKLGVEVAATGELVGDVVLFWHSRQHRAGEIGYLLHPDHQGRGYATEAAAALLTFAFDVLGLHRVVARVDARNTASARVARRLWMRQEAHLVENEWFKGGWADELVFAVLEDEWRTARRAADGPAR</sequence>
<dbReference type="Proteomes" id="UP000604475">
    <property type="component" value="Unassembled WGS sequence"/>
</dbReference>
<dbReference type="Gene3D" id="3.40.630.30">
    <property type="match status" value="1"/>
</dbReference>
<dbReference type="InterPro" id="IPR051908">
    <property type="entry name" value="Ribosomal_N-acetyltransferase"/>
</dbReference>
<gene>
    <name evidence="3" type="ORF">I7412_32910</name>
</gene>
<protein>
    <submittedName>
        <fullName evidence="3">GNAT family N-acetyltransferase</fullName>
    </submittedName>
</protein>
<reference evidence="3" key="1">
    <citation type="submission" date="2020-12" db="EMBL/GenBank/DDBJ databases">
        <title>Genomic characterization of non-nitrogen-fixing Frankia strains.</title>
        <authorList>
            <person name="Carlos-Shanley C."/>
            <person name="Guerra T."/>
            <person name="Hahn D."/>
        </authorList>
    </citation>
    <scope>NUCLEOTIDE SEQUENCE</scope>
    <source>
        <strain evidence="3">CN6</strain>
    </source>
</reference>
<dbReference type="InterPro" id="IPR016181">
    <property type="entry name" value="Acyl_CoA_acyltransferase"/>
</dbReference>
<evidence type="ECO:0000313" key="4">
    <source>
        <dbReference type="Proteomes" id="UP000604475"/>
    </source>
</evidence>
<dbReference type="RefSeq" id="WP_203000346.1">
    <property type="nucleotide sequence ID" value="NZ_JADWYU010000187.1"/>
</dbReference>
<proteinExistence type="predicted"/>
<feature type="domain" description="N-acetyltransferase" evidence="2">
    <location>
        <begin position="30"/>
        <end position="197"/>
    </location>
</feature>
<dbReference type="PANTHER" id="PTHR43441">
    <property type="entry name" value="RIBOSOMAL-PROTEIN-SERINE ACETYLTRANSFERASE"/>
    <property type="match status" value="1"/>
</dbReference>
<dbReference type="EMBL" id="JAEACQ010000288">
    <property type="protein sequence ID" value="MBL7631878.1"/>
    <property type="molecule type" value="Genomic_DNA"/>
</dbReference>
<accession>A0A937RGQ6</accession>
<dbReference type="GO" id="GO:1990189">
    <property type="term" value="F:protein N-terminal-serine acetyltransferase activity"/>
    <property type="evidence" value="ECO:0007669"/>
    <property type="project" value="TreeGrafter"/>
</dbReference>
<comment type="caution">
    <text evidence="3">The sequence shown here is derived from an EMBL/GenBank/DDBJ whole genome shotgun (WGS) entry which is preliminary data.</text>
</comment>
<keyword evidence="4" id="KW-1185">Reference proteome</keyword>
<organism evidence="3 4">
    <name type="scientific">Frankia nepalensis</name>
    <dbReference type="NCBI Taxonomy" id="1836974"/>
    <lineage>
        <taxon>Bacteria</taxon>
        <taxon>Bacillati</taxon>
        <taxon>Actinomycetota</taxon>
        <taxon>Actinomycetes</taxon>
        <taxon>Frankiales</taxon>
        <taxon>Frankiaceae</taxon>
        <taxon>Frankia</taxon>
    </lineage>
</organism>
<feature type="region of interest" description="Disordered" evidence="1">
    <location>
        <begin position="1"/>
        <end position="24"/>
    </location>
</feature>
<evidence type="ECO:0000256" key="1">
    <source>
        <dbReference type="SAM" id="MobiDB-lite"/>
    </source>
</evidence>
<dbReference type="AlphaFoldDB" id="A0A937RGQ6"/>
<dbReference type="PANTHER" id="PTHR43441:SF11">
    <property type="entry name" value="RIBOSOMAL-PROTEIN-SERINE ACETYLTRANSFERASE"/>
    <property type="match status" value="1"/>
</dbReference>
<evidence type="ECO:0000313" key="3">
    <source>
        <dbReference type="EMBL" id="MBL7631878.1"/>
    </source>
</evidence>
<dbReference type="PROSITE" id="PS51186">
    <property type="entry name" value="GNAT"/>
    <property type="match status" value="1"/>
</dbReference>
<dbReference type="Pfam" id="PF13302">
    <property type="entry name" value="Acetyltransf_3"/>
    <property type="match status" value="1"/>
</dbReference>
<evidence type="ECO:0000259" key="2">
    <source>
        <dbReference type="PROSITE" id="PS51186"/>
    </source>
</evidence>
<name>A0A937RGQ6_9ACTN</name>
<dbReference type="SUPFAM" id="SSF55729">
    <property type="entry name" value="Acyl-CoA N-acyltransferases (Nat)"/>
    <property type="match status" value="1"/>
</dbReference>